<dbReference type="Proteomes" id="UP000191418">
    <property type="component" value="Unassembled WGS sequence"/>
</dbReference>
<gene>
    <name evidence="1" type="ORF">BTE48_14890</name>
</gene>
<reference evidence="1 2" key="1">
    <citation type="submission" date="2017-01" db="EMBL/GenBank/DDBJ databases">
        <title>Genome Sequencing of a Marine Spirillum, Oceanospirillum multiglobuliferum ATCC 33336, from Japan.</title>
        <authorList>
            <person name="Carney J.G."/>
            <person name="Trachtenberg A.M."/>
            <person name="Rheaume B.A."/>
            <person name="Linnane J.D."/>
            <person name="Pitts N.L."/>
            <person name="Mykles D.L."/>
            <person name="Maclea K.S."/>
        </authorList>
    </citation>
    <scope>NUCLEOTIDE SEQUENCE [LARGE SCALE GENOMIC DNA]</scope>
    <source>
        <strain evidence="1 2">ATCC 33336</strain>
    </source>
</reference>
<dbReference type="AlphaFoldDB" id="A0A1T4SFE4"/>
<dbReference type="RefSeq" id="WP_078746504.1">
    <property type="nucleotide sequence ID" value="NZ_FUXG01000030.1"/>
</dbReference>
<accession>A0A1T4SFE4</accession>
<dbReference type="OrthoDB" id="6117529at2"/>
<dbReference type="EMBL" id="MTSM01000029">
    <property type="protein sequence ID" value="OPX54278.1"/>
    <property type="molecule type" value="Genomic_DNA"/>
</dbReference>
<protein>
    <submittedName>
        <fullName evidence="1">Uncharacterized protein</fullName>
    </submittedName>
</protein>
<evidence type="ECO:0000313" key="1">
    <source>
        <dbReference type="EMBL" id="OPX54278.1"/>
    </source>
</evidence>
<name>A0A1T4SFE4_9GAMM</name>
<organism evidence="1 2">
    <name type="scientific">Oceanospirillum multiglobuliferum</name>
    <dbReference type="NCBI Taxonomy" id="64969"/>
    <lineage>
        <taxon>Bacteria</taxon>
        <taxon>Pseudomonadati</taxon>
        <taxon>Pseudomonadota</taxon>
        <taxon>Gammaproteobacteria</taxon>
        <taxon>Oceanospirillales</taxon>
        <taxon>Oceanospirillaceae</taxon>
        <taxon>Oceanospirillum</taxon>
    </lineage>
</organism>
<sequence>MRITNQLEHSQSVAKSLNTALTQSQGAQFSMLLSMITTPLYSTDLPGMDLNSEIDLKAMNLEADQQARKTAMKVNAAFAHALTEGNGGYYSYMRALTDAYPNLQQVTAVRPMQAPKHLYQVVSAPELGEKLVSQIRAAA</sequence>
<evidence type="ECO:0000313" key="2">
    <source>
        <dbReference type="Proteomes" id="UP000191418"/>
    </source>
</evidence>
<keyword evidence="2" id="KW-1185">Reference proteome</keyword>
<comment type="caution">
    <text evidence="1">The sequence shown here is derived from an EMBL/GenBank/DDBJ whole genome shotgun (WGS) entry which is preliminary data.</text>
</comment>
<proteinExistence type="predicted"/>